<gene>
    <name evidence="1" type="ORF">B0I27_103170</name>
</gene>
<evidence type="ECO:0000313" key="1">
    <source>
        <dbReference type="EMBL" id="PRY53700.1"/>
    </source>
</evidence>
<proteinExistence type="predicted"/>
<sequence>MSYLIVHPDNQEKLKAIKAVLKALDVDFNERKTAYRADFTEKIAESEEDIKLGRTVKISLDDLWK</sequence>
<accession>A0A2T0U707</accession>
<reference evidence="1 2" key="1">
    <citation type="submission" date="2018-03" db="EMBL/GenBank/DDBJ databases">
        <title>Genomic Encyclopedia of Type Strains, Phase III (KMG-III): the genomes of soil and plant-associated and newly described type strains.</title>
        <authorList>
            <person name="Whitman W."/>
        </authorList>
    </citation>
    <scope>NUCLEOTIDE SEQUENCE [LARGE SCALE GENOMIC DNA]</scope>
    <source>
        <strain evidence="1 2">CGMCC 1.9313</strain>
    </source>
</reference>
<dbReference type="OrthoDB" id="827255at2"/>
<dbReference type="Pfam" id="PF10884">
    <property type="entry name" value="DUF2683"/>
    <property type="match status" value="1"/>
</dbReference>
<evidence type="ECO:0000313" key="2">
    <source>
        <dbReference type="Proteomes" id="UP000238034"/>
    </source>
</evidence>
<dbReference type="EMBL" id="PVTH01000003">
    <property type="protein sequence ID" value="PRY53700.1"/>
    <property type="molecule type" value="Genomic_DNA"/>
</dbReference>
<organism evidence="1 2">
    <name type="scientific">Arcticibacter pallidicorallinus</name>
    <dbReference type="NCBI Taxonomy" id="1259464"/>
    <lineage>
        <taxon>Bacteria</taxon>
        <taxon>Pseudomonadati</taxon>
        <taxon>Bacteroidota</taxon>
        <taxon>Sphingobacteriia</taxon>
        <taxon>Sphingobacteriales</taxon>
        <taxon>Sphingobacteriaceae</taxon>
        <taxon>Arcticibacter</taxon>
    </lineage>
</organism>
<dbReference type="InterPro" id="IPR020271">
    <property type="entry name" value="Uncharacterised_MJ1172"/>
</dbReference>
<dbReference type="Proteomes" id="UP000238034">
    <property type="component" value="Unassembled WGS sequence"/>
</dbReference>
<dbReference type="RefSeq" id="WP_106292296.1">
    <property type="nucleotide sequence ID" value="NZ_PVTH01000003.1"/>
</dbReference>
<comment type="caution">
    <text evidence="1">The sequence shown here is derived from an EMBL/GenBank/DDBJ whole genome shotgun (WGS) entry which is preliminary data.</text>
</comment>
<keyword evidence="2" id="KW-1185">Reference proteome</keyword>
<name>A0A2T0U707_9SPHI</name>
<dbReference type="AlphaFoldDB" id="A0A2T0U707"/>
<protein>
    <submittedName>
        <fullName evidence="1">Uncharacterized protein</fullName>
    </submittedName>
</protein>